<keyword evidence="2" id="KW-1185">Reference proteome</keyword>
<sequence>MDIFDFHNVKVEKANAMLQYRRFRKIVKLFRLVELFSAVVFFSWISFRLPFVVGVFCDYFRQILSIVVSPLFIFLVGNVIIVTLVVKSGQITENPSDVDNAGSDLYEEIANNVREDAPPVTEPEEIVYQDKRIISEVNTKPIDDNCCKQNKIKPNSVPDLDRKTYRRSQSENLTKTECFVEPDKHYGKLRRSETEITRRKVDTPAVNDVVDELSNEEFQKKIEGFIARQIRFHHEEKLAIVAQN</sequence>
<dbReference type="Proteomes" id="UP001056120">
    <property type="component" value="Linkage Group LG17"/>
</dbReference>
<proteinExistence type="predicted"/>
<dbReference type="EMBL" id="CM042034">
    <property type="protein sequence ID" value="KAI3761061.1"/>
    <property type="molecule type" value="Genomic_DNA"/>
</dbReference>
<accession>A0ACB9EQT9</accession>
<organism evidence="1 2">
    <name type="scientific">Smallanthus sonchifolius</name>
    <dbReference type="NCBI Taxonomy" id="185202"/>
    <lineage>
        <taxon>Eukaryota</taxon>
        <taxon>Viridiplantae</taxon>
        <taxon>Streptophyta</taxon>
        <taxon>Embryophyta</taxon>
        <taxon>Tracheophyta</taxon>
        <taxon>Spermatophyta</taxon>
        <taxon>Magnoliopsida</taxon>
        <taxon>eudicotyledons</taxon>
        <taxon>Gunneridae</taxon>
        <taxon>Pentapetalae</taxon>
        <taxon>asterids</taxon>
        <taxon>campanulids</taxon>
        <taxon>Asterales</taxon>
        <taxon>Asteraceae</taxon>
        <taxon>Asteroideae</taxon>
        <taxon>Heliantheae alliance</taxon>
        <taxon>Millerieae</taxon>
        <taxon>Smallanthus</taxon>
    </lineage>
</organism>
<reference evidence="1 2" key="2">
    <citation type="journal article" date="2022" name="Mol. Ecol. Resour.">
        <title>The genomes of chicory, endive, great burdock and yacon provide insights into Asteraceae paleo-polyploidization history and plant inulin production.</title>
        <authorList>
            <person name="Fan W."/>
            <person name="Wang S."/>
            <person name="Wang H."/>
            <person name="Wang A."/>
            <person name="Jiang F."/>
            <person name="Liu H."/>
            <person name="Zhao H."/>
            <person name="Xu D."/>
            <person name="Zhang Y."/>
        </authorList>
    </citation>
    <scope>NUCLEOTIDE SEQUENCE [LARGE SCALE GENOMIC DNA]</scope>
    <source>
        <strain evidence="2">cv. Yunnan</strain>
        <tissue evidence="1">Leaves</tissue>
    </source>
</reference>
<evidence type="ECO:0000313" key="2">
    <source>
        <dbReference type="Proteomes" id="UP001056120"/>
    </source>
</evidence>
<evidence type="ECO:0000313" key="1">
    <source>
        <dbReference type="EMBL" id="KAI3761061.1"/>
    </source>
</evidence>
<gene>
    <name evidence="1" type="ORF">L1987_51467</name>
</gene>
<name>A0ACB9EQT9_9ASTR</name>
<protein>
    <submittedName>
        <fullName evidence="1">Uncharacterized protein</fullName>
    </submittedName>
</protein>
<comment type="caution">
    <text evidence="1">The sequence shown here is derived from an EMBL/GenBank/DDBJ whole genome shotgun (WGS) entry which is preliminary data.</text>
</comment>
<reference evidence="2" key="1">
    <citation type="journal article" date="2022" name="Mol. Ecol. Resour.">
        <title>The genomes of chicory, endive, great burdock and yacon provide insights into Asteraceae palaeo-polyploidization history and plant inulin production.</title>
        <authorList>
            <person name="Fan W."/>
            <person name="Wang S."/>
            <person name="Wang H."/>
            <person name="Wang A."/>
            <person name="Jiang F."/>
            <person name="Liu H."/>
            <person name="Zhao H."/>
            <person name="Xu D."/>
            <person name="Zhang Y."/>
        </authorList>
    </citation>
    <scope>NUCLEOTIDE SEQUENCE [LARGE SCALE GENOMIC DNA]</scope>
    <source>
        <strain evidence="2">cv. Yunnan</strain>
    </source>
</reference>